<accession>A0A917CQH8</accession>
<feature type="region of interest" description="Disordered" evidence="1">
    <location>
        <begin position="1"/>
        <end position="20"/>
    </location>
</feature>
<keyword evidence="2" id="KW-0812">Transmembrane</keyword>
<dbReference type="InterPro" id="IPR014529">
    <property type="entry name" value="UCP026631"/>
</dbReference>
<dbReference type="RefSeq" id="WP_188364998.1">
    <property type="nucleotide sequence ID" value="NZ_BAABJF010000002.1"/>
</dbReference>
<evidence type="ECO:0000256" key="2">
    <source>
        <dbReference type="SAM" id="Phobius"/>
    </source>
</evidence>
<evidence type="ECO:0000259" key="3">
    <source>
        <dbReference type="Pfam" id="PF03703"/>
    </source>
</evidence>
<dbReference type="Pfam" id="PF03703">
    <property type="entry name" value="bPH_2"/>
    <property type="match status" value="3"/>
</dbReference>
<dbReference type="InterPro" id="IPR005182">
    <property type="entry name" value="YdbS-like_PH"/>
</dbReference>
<feature type="transmembrane region" description="Helical" evidence="2">
    <location>
        <begin position="68"/>
        <end position="87"/>
    </location>
</feature>
<gene>
    <name evidence="4" type="ORF">GCM10011365_13970</name>
</gene>
<feature type="transmembrane region" description="Helical" evidence="2">
    <location>
        <begin position="207"/>
        <end position="225"/>
    </location>
</feature>
<organism evidence="4 5">
    <name type="scientific">Marinicella pacifica</name>
    <dbReference type="NCBI Taxonomy" id="1171543"/>
    <lineage>
        <taxon>Bacteria</taxon>
        <taxon>Pseudomonadati</taxon>
        <taxon>Pseudomonadota</taxon>
        <taxon>Gammaproteobacteria</taxon>
        <taxon>Lysobacterales</taxon>
        <taxon>Marinicellaceae</taxon>
        <taxon>Marinicella</taxon>
    </lineage>
</organism>
<reference evidence="4" key="2">
    <citation type="submission" date="2020-09" db="EMBL/GenBank/DDBJ databases">
        <authorList>
            <person name="Sun Q."/>
            <person name="Zhou Y."/>
        </authorList>
    </citation>
    <scope>NUCLEOTIDE SEQUENCE</scope>
    <source>
        <strain evidence="4">CGMCC 1.12181</strain>
    </source>
</reference>
<sequence>MSESDIKQSKDEQPDASKETLKKSDLKTAGYRLARVSPVFLFIEVAKKSIFPLVVTFLGTSGGLQDRIFIGVAVFFSLFSIIQYWFFHYWLEEDRLVVKSGILFKSLRQVPYERIQNITTERNILHRLLNVTTLQLESASGQKPEALIRVITTEQARYVHRFIADKSSHVDRPEENSSSEQGDQATQQTARQQALFHMPPKQVFRRGLISLKALLPIGILFSFLFQNDALREQVTVFLTQFIGGLHIEMWTWQTWVLYGGLWFVAGVFILLAISVAIAFLQFHEFTLHKKGQRLHIKTGLLTNRQATVPIKRIQLIRIIQSPLHKIFGQVSIKMETAGGVSEDNAMSMHWLAPLIPELEAHDFLKQIQPQMNWSEIEWQAIEPEARKRVFKKGLLLVLVLMVPLAYFYAWWAMMMLMMVPYAWWYAGQYVRKAAFTHNRQVVGSRLGVFFHQQQFVDIHKIQNIKWHQTPFDRRYTMARLTVDTAGSSVMSQPVSLHYVLDERLQPIYQNLTQQVAESRFVW</sequence>
<keyword evidence="2" id="KW-1133">Transmembrane helix</keyword>
<protein>
    <recommendedName>
        <fullName evidence="3">YdbS-like PH domain-containing protein</fullName>
    </recommendedName>
</protein>
<proteinExistence type="predicted"/>
<feature type="transmembrane region" description="Helical" evidence="2">
    <location>
        <begin position="255"/>
        <end position="280"/>
    </location>
</feature>
<dbReference type="PANTHER" id="PTHR34473:SF2">
    <property type="entry name" value="UPF0699 TRANSMEMBRANE PROTEIN YDBT"/>
    <property type="match status" value="1"/>
</dbReference>
<feature type="region of interest" description="Disordered" evidence="1">
    <location>
        <begin position="169"/>
        <end position="191"/>
    </location>
</feature>
<feature type="domain" description="YdbS-like PH" evidence="3">
    <location>
        <begin position="437"/>
        <end position="496"/>
    </location>
</feature>
<dbReference type="Proteomes" id="UP000605253">
    <property type="component" value="Unassembled WGS sequence"/>
</dbReference>
<dbReference type="PIRSF" id="PIRSF026631">
    <property type="entry name" value="UCP026631"/>
    <property type="match status" value="1"/>
</dbReference>
<dbReference type="AlphaFoldDB" id="A0A917CQH8"/>
<evidence type="ECO:0000256" key="1">
    <source>
        <dbReference type="SAM" id="MobiDB-lite"/>
    </source>
</evidence>
<comment type="caution">
    <text evidence="4">The sequence shown here is derived from an EMBL/GenBank/DDBJ whole genome shotgun (WGS) entry which is preliminary data.</text>
</comment>
<evidence type="ECO:0000313" key="4">
    <source>
        <dbReference type="EMBL" id="GGF93921.1"/>
    </source>
</evidence>
<name>A0A917CQH8_9GAMM</name>
<evidence type="ECO:0000313" key="5">
    <source>
        <dbReference type="Proteomes" id="UP000605253"/>
    </source>
</evidence>
<feature type="transmembrane region" description="Helical" evidence="2">
    <location>
        <begin position="394"/>
        <end position="424"/>
    </location>
</feature>
<feature type="domain" description="YdbS-like PH" evidence="3">
    <location>
        <begin position="290"/>
        <end position="364"/>
    </location>
</feature>
<dbReference type="EMBL" id="BMEO01000005">
    <property type="protein sequence ID" value="GGF93921.1"/>
    <property type="molecule type" value="Genomic_DNA"/>
</dbReference>
<dbReference type="PANTHER" id="PTHR34473">
    <property type="entry name" value="UPF0699 TRANSMEMBRANE PROTEIN YDBS"/>
    <property type="match status" value="1"/>
</dbReference>
<feature type="domain" description="YdbS-like PH" evidence="3">
    <location>
        <begin position="84"/>
        <end position="163"/>
    </location>
</feature>
<keyword evidence="2" id="KW-0472">Membrane</keyword>
<reference evidence="4" key="1">
    <citation type="journal article" date="2014" name="Int. J. Syst. Evol. Microbiol.">
        <title>Complete genome sequence of Corynebacterium casei LMG S-19264T (=DSM 44701T), isolated from a smear-ripened cheese.</title>
        <authorList>
            <consortium name="US DOE Joint Genome Institute (JGI-PGF)"/>
            <person name="Walter F."/>
            <person name="Albersmeier A."/>
            <person name="Kalinowski J."/>
            <person name="Ruckert C."/>
        </authorList>
    </citation>
    <scope>NUCLEOTIDE SEQUENCE</scope>
    <source>
        <strain evidence="4">CGMCC 1.12181</strain>
    </source>
</reference>
<keyword evidence="5" id="KW-1185">Reference proteome</keyword>